<dbReference type="PANTHER" id="PTHR30383">
    <property type="entry name" value="THIOESTERASE 1/PROTEASE 1/LYSOPHOSPHOLIPASE L1"/>
    <property type="match status" value="1"/>
</dbReference>
<evidence type="ECO:0000313" key="2">
    <source>
        <dbReference type="Proteomes" id="UP000005939"/>
    </source>
</evidence>
<comment type="caution">
    <text evidence="1">The sequence shown here is derived from an EMBL/GenBank/DDBJ whole genome shotgun (WGS) entry which is preliminary data.</text>
</comment>
<protein>
    <submittedName>
        <fullName evidence="1">Uncharacterized protein</fullName>
    </submittedName>
</protein>
<dbReference type="InterPro" id="IPR036514">
    <property type="entry name" value="SGNH_hydro_sf"/>
</dbReference>
<dbReference type="CDD" id="cd00229">
    <property type="entry name" value="SGNH_hydrolase"/>
    <property type="match status" value="1"/>
</dbReference>
<gene>
    <name evidence="1" type="ORF">CIN_14250</name>
</gene>
<sequence>MGIEIKVGYEVSTLNEINQKMLYLSNKKVSFLGDSMTTYQGYIPSGYATLYPKYGVDTVQKTWWNQFIDNTGATLLNNNSYSGSRVSKGGNGSLQTRLNAIDSATDLCLIFMGTNDLGNAVSFGTFDPTKTTFNTSEFTDALCNAIVTLQTNYPMTKFVWVTPLKRFTSVSNNTQYNNAGQTVDTYTNRIIEVCNYYGVEYLDIRGLGINSMNQNKYLGDGLHLNALGAELLANYITNNINRIGLFNAQIQNNVQTLSAVEEKINDQDSKNLEVLVNAFKLNENIIVLNTDSTLVRTSVLEYCYFTPVTQTAWQGQTVTKIGVIVSKEGTLTISLVENPKSSDFKIIQQVKLDLKKDQIWYDLNFEVGVQQYIAISEKGDTGTFKYADYATSVDKGFYVYVPESKPYWTNNNANLNIGFQIKNKQFLDNVIKSSQYLVGKKVSFFGDSITTFTGYSVKNNVYHYK</sequence>
<proteinExistence type="predicted"/>
<dbReference type="Proteomes" id="UP000005939">
    <property type="component" value="Unassembled WGS sequence"/>
</dbReference>
<dbReference type="EMBL" id="AGFR01000007">
    <property type="protein sequence ID" value="EHD14066.1"/>
    <property type="molecule type" value="Genomic_DNA"/>
</dbReference>
<evidence type="ECO:0000313" key="1">
    <source>
        <dbReference type="EMBL" id="EHD14066.1"/>
    </source>
</evidence>
<reference evidence="1 2" key="1">
    <citation type="submission" date="2011-10" db="EMBL/GenBank/DDBJ databases">
        <title>Genome Sequence of Commensalibacter intestini A911, isolated from Drosophila gut.</title>
        <authorList>
            <person name="Lee W.-J."/>
            <person name="Kim E.-K."/>
        </authorList>
    </citation>
    <scope>NUCLEOTIDE SEQUENCE [LARGE SCALE GENOMIC DNA]</scope>
    <source>
        <strain evidence="1 2">A911</strain>
    </source>
</reference>
<dbReference type="GO" id="GO:0016788">
    <property type="term" value="F:hydrolase activity, acting on ester bonds"/>
    <property type="evidence" value="ECO:0007669"/>
    <property type="project" value="UniProtKB-ARBA"/>
</dbReference>
<dbReference type="SUPFAM" id="SSF52266">
    <property type="entry name" value="SGNH hydrolase"/>
    <property type="match status" value="1"/>
</dbReference>
<dbReference type="InterPro" id="IPR051532">
    <property type="entry name" value="Ester_Hydrolysis_Enzymes"/>
</dbReference>
<accession>G6F0J4</accession>
<dbReference type="eggNOG" id="COG2755">
    <property type="taxonomic scope" value="Bacteria"/>
</dbReference>
<dbReference type="STRING" id="1088868.CIN_14250"/>
<dbReference type="InterPro" id="IPR032588">
    <property type="entry name" value="Lipase_GDSL_lke"/>
</dbReference>
<dbReference type="Gene3D" id="3.40.50.1110">
    <property type="entry name" value="SGNH hydrolase"/>
    <property type="match status" value="1"/>
</dbReference>
<dbReference type="Pfam" id="PF16255">
    <property type="entry name" value="Lipase_GDSL_lke"/>
    <property type="match status" value="1"/>
</dbReference>
<dbReference type="AlphaFoldDB" id="G6F0J4"/>
<organism evidence="1 2">
    <name type="scientific">Commensalibacter intestini A911</name>
    <dbReference type="NCBI Taxonomy" id="1088868"/>
    <lineage>
        <taxon>Bacteria</taxon>
        <taxon>Pseudomonadati</taxon>
        <taxon>Pseudomonadota</taxon>
        <taxon>Alphaproteobacteria</taxon>
        <taxon>Acetobacterales</taxon>
        <taxon>Acetobacteraceae</taxon>
    </lineage>
</organism>
<name>G6F0J4_9PROT</name>